<dbReference type="Proteomes" id="UP000007472">
    <property type="component" value="Chromosome"/>
</dbReference>
<dbReference type="KEGG" id="teq:TEQUI_0081"/>
<dbReference type="AlphaFoldDB" id="A0A654KF40"/>
<accession>A0A654KF40</accession>
<dbReference type="GO" id="GO:0003697">
    <property type="term" value="F:single-stranded DNA binding"/>
    <property type="evidence" value="ECO:0007669"/>
    <property type="project" value="InterPro"/>
</dbReference>
<organism evidence="1 2">
    <name type="scientific">Taylorella equigenitalis (strain MCE9)</name>
    <dbReference type="NCBI Taxonomy" id="937774"/>
    <lineage>
        <taxon>Bacteria</taxon>
        <taxon>Pseudomonadati</taxon>
        <taxon>Pseudomonadota</taxon>
        <taxon>Betaproteobacteria</taxon>
        <taxon>Burkholderiales</taxon>
        <taxon>Alcaligenaceae</taxon>
        <taxon>Taylorella</taxon>
    </lineage>
</organism>
<dbReference type="Pfam" id="PF22657">
    <property type="entry name" value="SSB_1"/>
    <property type="match status" value="1"/>
</dbReference>
<evidence type="ECO:0008006" key="3">
    <source>
        <dbReference type="Google" id="ProtNLM"/>
    </source>
</evidence>
<dbReference type="NCBIfam" id="TIGR04418">
    <property type="entry name" value="PriB_gamma"/>
    <property type="match status" value="1"/>
</dbReference>
<gene>
    <name evidence="1" type="ordered locus">TEQUI_0081</name>
</gene>
<dbReference type="Gene3D" id="2.40.50.140">
    <property type="entry name" value="Nucleic acid-binding proteins"/>
    <property type="match status" value="1"/>
</dbReference>
<evidence type="ECO:0000313" key="1">
    <source>
        <dbReference type="EMBL" id="ADU91037.1"/>
    </source>
</evidence>
<reference evidence="1 2" key="1">
    <citation type="journal article" date="2011" name="J. Bacteriol.">
        <title>Genome sequence of Taylorella equigenitalis MCE9, the causative agent of contagious equine metritis.</title>
        <authorList>
            <person name="Hebert L."/>
            <person name="Moumen B."/>
            <person name="Duquesne F."/>
            <person name="Breuil M.F."/>
            <person name="Laugier C."/>
            <person name="Batto J.M."/>
            <person name="Renault P."/>
            <person name="Petry S."/>
        </authorList>
    </citation>
    <scope>NUCLEOTIDE SEQUENCE [LARGE SCALE GENOMIC DNA]</scope>
    <source>
        <strain evidence="1 2">MCE9</strain>
    </source>
</reference>
<dbReference type="PIRSF" id="PIRSF003135">
    <property type="entry name" value="Primosomal_n"/>
    <property type="match status" value="1"/>
</dbReference>
<dbReference type="InterPro" id="IPR023646">
    <property type="entry name" value="Prisomal_replication_PriB"/>
</dbReference>
<dbReference type="SUPFAM" id="SSF50249">
    <property type="entry name" value="Nucleic acid-binding proteins"/>
    <property type="match status" value="1"/>
</dbReference>
<dbReference type="GO" id="GO:0030894">
    <property type="term" value="C:replisome"/>
    <property type="evidence" value="ECO:0007669"/>
    <property type="project" value="InterPro"/>
</dbReference>
<proteinExistence type="predicted"/>
<dbReference type="GO" id="GO:0006260">
    <property type="term" value="P:DNA replication"/>
    <property type="evidence" value="ECO:0007669"/>
    <property type="project" value="InterPro"/>
</dbReference>
<dbReference type="EMBL" id="CP002456">
    <property type="protein sequence ID" value="ADU91037.1"/>
    <property type="molecule type" value="Genomic_DNA"/>
</dbReference>
<sequence>MNIVRLDGVIIEVADIRFSPAKIPILDLILEHDSEVKTFSLSRKLNFKILAQAVDTIAEDLSKLDVGTKLEVVGFLSETRKNSSKLKLQIQSFKKI</sequence>
<dbReference type="InterPro" id="IPR012340">
    <property type="entry name" value="NA-bd_OB-fold"/>
</dbReference>
<protein>
    <recommendedName>
        <fullName evidence="3">Primosomal replication protein N</fullName>
    </recommendedName>
</protein>
<name>A0A654KF40_TAYEM</name>
<evidence type="ECO:0000313" key="2">
    <source>
        <dbReference type="Proteomes" id="UP000007472"/>
    </source>
</evidence>